<protein>
    <recommendedName>
        <fullName evidence="1">DUF4371 domain-containing protein</fullName>
    </recommendedName>
</protein>
<accession>A0AAD8MA87</accession>
<feature type="domain" description="DUF4371" evidence="1">
    <location>
        <begin position="3"/>
        <end position="124"/>
    </location>
</feature>
<evidence type="ECO:0000313" key="2">
    <source>
        <dbReference type="EMBL" id="KAK1365297.1"/>
    </source>
</evidence>
<keyword evidence="3" id="KW-1185">Reference proteome</keyword>
<dbReference type="Pfam" id="PF14291">
    <property type="entry name" value="DUF4371"/>
    <property type="match status" value="1"/>
</dbReference>
<reference evidence="2" key="1">
    <citation type="submission" date="2023-02" db="EMBL/GenBank/DDBJ databases">
        <title>Genome of toxic invasive species Heracleum sosnowskyi carries increased number of genes despite the absence of recent whole-genome duplications.</title>
        <authorList>
            <person name="Schelkunov M."/>
            <person name="Shtratnikova V."/>
            <person name="Makarenko M."/>
            <person name="Klepikova A."/>
            <person name="Omelchenko D."/>
            <person name="Novikova G."/>
            <person name="Obukhova E."/>
            <person name="Bogdanov V."/>
            <person name="Penin A."/>
            <person name="Logacheva M."/>
        </authorList>
    </citation>
    <scope>NUCLEOTIDE SEQUENCE</scope>
    <source>
        <strain evidence="2">Hsosn_3</strain>
        <tissue evidence="2">Leaf</tissue>
    </source>
</reference>
<sequence>MHNEEINVAVGHNAPSNLKVTSPDVQHDIINAFATETINGIIHELGNNVFTILIDESRDISVKEQMIAVLRFVNKNGCVVERFMGIVHVQDTSASSLKLRIDSLFAKHELSISRIRGQGYDGAILRRFQNMKKRRGQLCNK</sequence>
<dbReference type="PANTHER" id="PTHR45749">
    <property type="match status" value="1"/>
</dbReference>
<proteinExistence type="predicted"/>
<evidence type="ECO:0000313" key="3">
    <source>
        <dbReference type="Proteomes" id="UP001237642"/>
    </source>
</evidence>
<dbReference type="PANTHER" id="PTHR45749:SF36">
    <property type="entry name" value="ZINC FINGER MYM-TYPE PROTEIN 1-LIKE"/>
    <property type="match status" value="1"/>
</dbReference>
<name>A0AAD8MA87_9APIA</name>
<dbReference type="EMBL" id="JAUIZM010000009">
    <property type="protein sequence ID" value="KAK1365297.1"/>
    <property type="molecule type" value="Genomic_DNA"/>
</dbReference>
<dbReference type="InterPro" id="IPR025398">
    <property type="entry name" value="DUF4371"/>
</dbReference>
<gene>
    <name evidence="2" type="ORF">POM88_040858</name>
</gene>
<dbReference type="Proteomes" id="UP001237642">
    <property type="component" value="Unassembled WGS sequence"/>
</dbReference>
<dbReference type="AlphaFoldDB" id="A0AAD8MA87"/>
<organism evidence="2 3">
    <name type="scientific">Heracleum sosnowskyi</name>
    <dbReference type="NCBI Taxonomy" id="360622"/>
    <lineage>
        <taxon>Eukaryota</taxon>
        <taxon>Viridiplantae</taxon>
        <taxon>Streptophyta</taxon>
        <taxon>Embryophyta</taxon>
        <taxon>Tracheophyta</taxon>
        <taxon>Spermatophyta</taxon>
        <taxon>Magnoliopsida</taxon>
        <taxon>eudicotyledons</taxon>
        <taxon>Gunneridae</taxon>
        <taxon>Pentapetalae</taxon>
        <taxon>asterids</taxon>
        <taxon>campanulids</taxon>
        <taxon>Apiales</taxon>
        <taxon>Apiaceae</taxon>
        <taxon>Apioideae</taxon>
        <taxon>apioid superclade</taxon>
        <taxon>Tordylieae</taxon>
        <taxon>Tordyliinae</taxon>
        <taxon>Heracleum</taxon>
    </lineage>
</organism>
<comment type="caution">
    <text evidence="2">The sequence shown here is derived from an EMBL/GenBank/DDBJ whole genome shotgun (WGS) entry which is preliminary data.</text>
</comment>
<evidence type="ECO:0000259" key="1">
    <source>
        <dbReference type="Pfam" id="PF14291"/>
    </source>
</evidence>
<reference evidence="2" key="2">
    <citation type="submission" date="2023-05" db="EMBL/GenBank/DDBJ databases">
        <authorList>
            <person name="Schelkunov M.I."/>
        </authorList>
    </citation>
    <scope>NUCLEOTIDE SEQUENCE</scope>
    <source>
        <strain evidence="2">Hsosn_3</strain>
        <tissue evidence="2">Leaf</tissue>
    </source>
</reference>